<keyword evidence="2" id="KW-1185">Reference proteome</keyword>
<gene>
    <name evidence="1" type="ORF">AK812_SmicGene45512</name>
</gene>
<proteinExistence type="predicted"/>
<dbReference type="AlphaFoldDB" id="A0A1Q9BW72"/>
<protein>
    <submittedName>
        <fullName evidence="1">Uncharacterized protein</fullName>
    </submittedName>
</protein>
<comment type="caution">
    <text evidence="1">The sequence shown here is derived from an EMBL/GenBank/DDBJ whole genome shotgun (WGS) entry which is preliminary data.</text>
</comment>
<sequence>GARFCAALAVATPGPIPQCTCCGGSERQSSVSAPAGC</sequence>
<accession>A0A1Q9BW72</accession>
<reference evidence="1 2" key="1">
    <citation type="submission" date="2016-02" db="EMBL/GenBank/DDBJ databases">
        <title>Genome analysis of coral dinoflagellate symbionts highlights evolutionary adaptations to a symbiotic lifestyle.</title>
        <authorList>
            <person name="Aranda M."/>
            <person name="Li Y."/>
            <person name="Liew Y.J."/>
            <person name="Baumgarten S."/>
            <person name="Simakov O."/>
            <person name="Wilson M."/>
            <person name="Piel J."/>
            <person name="Ashoor H."/>
            <person name="Bougouffa S."/>
            <person name="Bajic V.B."/>
            <person name="Ryu T."/>
            <person name="Ravasi T."/>
            <person name="Bayer T."/>
            <person name="Micklem G."/>
            <person name="Kim H."/>
            <person name="Bhak J."/>
            <person name="Lajeunesse T.C."/>
            <person name="Voolstra C.R."/>
        </authorList>
    </citation>
    <scope>NUCLEOTIDE SEQUENCE [LARGE SCALE GENOMIC DNA]</scope>
    <source>
        <strain evidence="1 2">CCMP2467</strain>
    </source>
</reference>
<dbReference type="Proteomes" id="UP000186817">
    <property type="component" value="Unassembled WGS sequence"/>
</dbReference>
<evidence type="ECO:0000313" key="1">
    <source>
        <dbReference type="EMBL" id="OLP74840.1"/>
    </source>
</evidence>
<feature type="non-terminal residue" evidence="1">
    <location>
        <position position="37"/>
    </location>
</feature>
<name>A0A1Q9BW72_SYMMI</name>
<organism evidence="1 2">
    <name type="scientific">Symbiodinium microadriaticum</name>
    <name type="common">Dinoflagellate</name>
    <name type="synonym">Zooxanthella microadriatica</name>
    <dbReference type="NCBI Taxonomy" id="2951"/>
    <lineage>
        <taxon>Eukaryota</taxon>
        <taxon>Sar</taxon>
        <taxon>Alveolata</taxon>
        <taxon>Dinophyceae</taxon>
        <taxon>Suessiales</taxon>
        <taxon>Symbiodiniaceae</taxon>
        <taxon>Symbiodinium</taxon>
    </lineage>
</organism>
<feature type="non-terminal residue" evidence="1">
    <location>
        <position position="1"/>
    </location>
</feature>
<dbReference type="EMBL" id="LSRX01003144">
    <property type="protein sequence ID" value="OLP74840.1"/>
    <property type="molecule type" value="Genomic_DNA"/>
</dbReference>
<evidence type="ECO:0000313" key="2">
    <source>
        <dbReference type="Proteomes" id="UP000186817"/>
    </source>
</evidence>